<dbReference type="Proteomes" id="UP000573327">
    <property type="component" value="Unassembled WGS sequence"/>
</dbReference>
<dbReference type="PROSITE" id="PS51318">
    <property type="entry name" value="TAT"/>
    <property type="match status" value="1"/>
</dbReference>
<proteinExistence type="predicted"/>
<reference evidence="2 3" key="1">
    <citation type="submission" date="2020-08" db="EMBL/GenBank/DDBJ databases">
        <title>Sequencing the genomes of 1000 actinobacteria strains.</title>
        <authorList>
            <person name="Klenk H.-P."/>
        </authorList>
    </citation>
    <scope>NUCLEOTIDE SEQUENCE [LARGE SCALE GENOMIC DNA]</scope>
    <source>
        <strain evidence="2 3">DSM 44786</strain>
    </source>
</reference>
<evidence type="ECO:0000313" key="2">
    <source>
        <dbReference type="EMBL" id="MBB4946125.1"/>
    </source>
</evidence>
<dbReference type="RefSeq" id="WP_184912962.1">
    <property type="nucleotide sequence ID" value="NZ_JACHJR010000001.1"/>
</dbReference>
<dbReference type="InterPro" id="IPR006311">
    <property type="entry name" value="TAT_signal"/>
</dbReference>
<name>A0A7W7WGY7_9ACTN</name>
<dbReference type="Gene3D" id="2.120.10.30">
    <property type="entry name" value="TolB, C-terminal domain"/>
    <property type="match status" value="1"/>
</dbReference>
<gene>
    <name evidence="2" type="ORF">F4556_001660</name>
</gene>
<feature type="chain" id="PRO_5030853497" description="Sugar lactone lactonase YvrE" evidence="1">
    <location>
        <begin position="32"/>
        <end position="344"/>
    </location>
</feature>
<accession>A0A7W7WGY7</accession>
<sequence>MTDTEISRRGVLGAAVVAAAATAGLASSAEAATESADACPYPGVITGHADSLHPEGMVWDPRRKAVLLSSTRHGTASILKSDGSVTPLVSNPDPKIVSTVGIAVDVHRNRLLLGYHDLGLGTRSTPETYLKESGLGVFELSTGRQLFLVDLSLGDEPMHAADRVAIDKDGTAYVSDPAANKIYKVTVDGQASVFADTSVISPGWQLGTGAGVIGLLLHPAGFLLTLQYSTGQLVKIPLNAPQQAHPVTLDRAIIGGDSIALRPDGTLLVVSNNLANPDGIDAVIVLRPTDRTWSTAHEIQRVEPWPERLPTDVLVTPHGDYTLSGRPDLLFKGETTDDFVLHRI</sequence>
<dbReference type="SUPFAM" id="SSF63829">
    <property type="entry name" value="Calcium-dependent phosphotriesterase"/>
    <property type="match status" value="1"/>
</dbReference>
<dbReference type="InterPro" id="IPR053224">
    <property type="entry name" value="Sensory_adhesion_molecule"/>
</dbReference>
<keyword evidence="1" id="KW-0732">Signal</keyword>
<evidence type="ECO:0000256" key="1">
    <source>
        <dbReference type="SAM" id="SignalP"/>
    </source>
</evidence>
<keyword evidence="3" id="KW-1185">Reference proteome</keyword>
<comment type="caution">
    <text evidence="2">The sequence shown here is derived from an EMBL/GenBank/DDBJ whole genome shotgun (WGS) entry which is preliminary data.</text>
</comment>
<dbReference type="AlphaFoldDB" id="A0A7W7WGY7"/>
<protein>
    <recommendedName>
        <fullName evidence="4">Sugar lactone lactonase YvrE</fullName>
    </recommendedName>
</protein>
<dbReference type="PANTHER" id="PTHR31460">
    <property type="match status" value="1"/>
</dbReference>
<dbReference type="InterPro" id="IPR011042">
    <property type="entry name" value="6-blade_b-propeller_TolB-like"/>
</dbReference>
<dbReference type="EMBL" id="JACHJR010000001">
    <property type="protein sequence ID" value="MBB4946125.1"/>
    <property type="molecule type" value="Genomic_DNA"/>
</dbReference>
<organism evidence="2 3">
    <name type="scientific">Kitasatospora gansuensis</name>
    <dbReference type="NCBI Taxonomy" id="258050"/>
    <lineage>
        <taxon>Bacteria</taxon>
        <taxon>Bacillati</taxon>
        <taxon>Actinomycetota</taxon>
        <taxon>Actinomycetes</taxon>
        <taxon>Kitasatosporales</taxon>
        <taxon>Streptomycetaceae</taxon>
        <taxon>Kitasatospora</taxon>
    </lineage>
</organism>
<evidence type="ECO:0000313" key="3">
    <source>
        <dbReference type="Proteomes" id="UP000573327"/>
    </source>
</evidence>
<evidence type="ECO:0008006" key="4">
    <source>
        <dbReference type="Google" id="ProtNLM"/>
    </source>
</evidence>
<feature type="signal peptide" evidence="1">
    <location>
        <begin position="1"/>
        <end position="31"/>
    </location>
</feature>
<dbReference type="PANTHER" id="PTHR31460:SF3">
    <property type="entry name" value="MESOCENTIN"/>
    <property type="match status" value="1"/>
</dbReference>